<evidence type="ECO:0000256" key="1">
    <source>
        <dbReference type="SAM" id="MobiDB-lite"/>
    </source>
</evidence>
<sequence length="216" mass="23100">MTLGKGKETDGSGAAVQGADKKERPSDAKFASEEIKDKKKGVEFEADGELHLRGGAGRASTRYTSTTIRKGPRTRASTGSSQSRQSYVSYGGRSKSDSYASYGSGQEKKYRKSYTAKPSTICLEMDIPCNLFRGLVPDITGTSEEVEKIVETIGIGEMVVIKDNADQTEGIGPMRSEVGGLDNLDQVERTGVFDSEVEGMGVIATARAVGKRDVVP</sequence>
<feature type="compositionally biased region" description="Basic and acidic residues" evidence="1">
    <location>
        <begin position="1"/>
        <end position="10"/>
    </location>
</feature>
<feature type="compositionally biased region" description="Polar residues" evidence="1">
    <location>
        <begin position="75"/>
        <end position="88"/>
    </location>
</feature>
<feature type="compositionally biased region" description="Basic and acidic residues" evidence="1">
    <location>
        <begin position="19"/>
        <end position="52"/>
    </location>
</feature>
<protein>
    <submittedName>
        <fullName evidence="2">Uncharacterized protein</fullName>
    </submittedName>
</protein>
<evidence type="ECO:0000313" key="3">
    <source>
        <dbReference type="Proteomes" id="UP000235371"/>
    </source>
</evidence>
<dbReference type="Proteomes" id="UP000235371">
    <property type="component" value="Unassembled WGS sequence"/>
</dbReference>
<evidence type="ECO:0000313" key="2">
    <source>
        <dbReference type="EMBL" id="PMD57819.1"/>
    </source>
</evidence>
<accession>A0A2J6T484</accession>
<dbReference type="EMBL" id="KZ613843">
    <property type="protein sequence ID" value="PMD57819.1"/>
    <property type="molecule type" value="Genomic_DNA"/>
</dbReference>
<organism evidence="2 3">
    <name type="scientific">Hyaloscypha bicolor E</name>
    <dbReference type="NCBI Taxonomy" id="1095630"/>
    <lineage>
        <taxon>Eukaryota</taxon>
        <taxon>Fungi</taxon>
        <taxon>Dikarya</taxon>
        <taxon>Ascomycota</taxon>
        <taxon>Pezizomycotina</taxon>
        <taxon>Leotiomycetes</taxon>
        <taxon>Helotiales</taxon>
        <taxon>Hyaloscyphaceae</taxon>
        <taxon>Hyaloscypha</taxon>
        <taxon>Hyaloscypha bicolor</taxon>
    </lineage>
</organism>
<feature type="region of interest" description="Disordered" evidence="1">
    <location>
        <begin position="1"/>
        <end position="110"/>
    </location>
</feature>
<keyword evidence="3" id="KW-1185">Reference proteome</keyword>
<dbReference type="AlphaFoldDB" id="A0A2J6T484"/>
<gene>
    <name evidence="2" type="ORF">K444DRAFT_664941</name>
</gene>
<dbReference type="RefSeq" id="XP_024734723.1">
    <property type="nucleotide sequence ID" value="XM_024887030.1"/>
</dbReference>
<dbReference type="GeneID" id="36595106"/>
<dbReference type="InParanoid" id="A0A2J6T484"/>
<reference evidence="2 3" key="1">
    <citation type="submission" date="2016-04" db="EMBL/GenBank/DDBJ databases">
        <title>A degradative enzymes factory behind the ericoid mycorrhizal symbiosis.</title>
        <authorList>
            <consortium name="DOE Joint Genome Institute"/>
            <person name="Martino E."/>
            <person name="Morin E."/>
            <person name="Grelet G."/>
            <person name="Kuo A."/>
            <person name="Kohler A."/>
            <person name="Daghino S."/>
            <person name="Barry K."/>
            <person name="Choi C."/>
            <person name="Cichocki N."/>
            <person name="Clum A."/>
            <person name="Copeland A."/>
            <person name="Hainaut M."/>
            <person name="Haridas S."/>
            <person name="Labutti K."/>
            <person name="Lindquist E."/>
            <person name="Lipzen A."/>
            <person name="Khouja H.-R."/>
            <person name="Murat C."/>
            <person name="Ohm R."/>
            <person name="Olson A."/>
            <person name="Spatafora J."/>
            <person name="Veneault-Fourrey C."/>
            <person name="Henrissat B."/>
            <person name="Grigoriev I."/>
            <person name="Martin F."/>
            <person name="Perotto S."/>
        </authorList>
    </citation>
    <scope>NUCLEOTIDE SEQUENCE [LARGE SCALE GENOMIC DNA]</scope>
    <source>
        <strain evidence="2 3">E</strain>
    </source>
</reference>
<dbReference type="OrthoDB" id="3564855at2759"/>
<name>A0A2J6T484_9HELO</name>
<proteinExistence type="predicted"/>